<protein>
    <submittedName>
        <fullName evidence="1">Uncharacterized protein</fullName>
    </submittedName>
</protein>
<gene>
    <name evidence="1" type="ORF">CCMSSC00406_0010327</name>
</gene>
<proteinExistence type="predicted"/>
<accession>A0ACB7IQ41</accession>
<comment type="caution">
    <text evidence="1">The sequence shown here is derived from an EMBL/GenBank/DDBJ whole genome shotgun (WGS) entry which is preliminary data.</text>
</comment>
<organism evidence="1 2">
    <name type="scientific">Pleurotus cornucopiae</name>
    <name type="common">Cornucopia mushroom</name>
    <dbReference type="NCBI Taxonomy" id="5321"/>
    <lineage>
        <taxon>Eukaryota</taxon>
        <taxon>Fungi</taxon>
        <taxon>Dikarya</taxon>
        <taxon>Basidiomycota</taxon>
        <taxon>Agaricomycotina</taxon>
        <taxon>Agaricomycetes</taxon>
        <taxon>Agaricomycetidae</taxon>
        <taxon>Agaricales</taxon>
        <taxon>Pleurotineae</taxon>
        <taxon>Pleurotaceae</taxon>
        <taxon>Pleurotus</taxon>
    </lineage>
</organism>
<dbReference type="EMBL" id="WQMT02000008">
    <property type="protein sequence ID" value="KAG9219738.1"/>
    <property type="molecule type" value="Genomic_DNA"/>
</dbReference>
<evidence type="ECO:0000313" key="2">
    <source>
        <dbReference type="Proteomes" id="UP000824881"/>
    </source>
</evidence>
<keyword evidence="2" id="KW-1185">Reference proteome</keyword>
<evidence type="ECO:0000313" key="1">
    <source>
        <dbReference type="EMBL" id="KAG9219738.1"/>
    </source>
</evidence>
<sequence length="317" mass="34980">MNSCPPELHSYIVRLACADDGSTVRALLRVSRYYHAIAVPFIYQSMALDGEDRISKVAATLEKMPSHRRRIRHLFISDAPSSPPSSSKREREDRDPTVETAMIKILHFAAPTLESLTFLATTPCTSTCLISQLFRHSFPRLLELTVHGYYPFPSMPASMPVLQRLHLSGNRNPHGLFQLGGLEASCPSISHLRISGVERAVAFANELESLLQQSSSPQGCIASGQQVLFPTTLPKQLRILIVQTAPVSVKSVRSARLTKDMMRVLEGLDRGVRGDNGRPSFHCLDGRDADDGDESKRLKADWEDRLSGGEGCWASSA</sequence>
<dbReference type="Proteomes" id="UP000824881">
    <property type="component" value="Unassembled WGS sequence"/>
</dbReference>
<name>A0ACB7IQ41_PLECO</name>
<reference evidence="1 2" key="1">
    <citation type="journal article" date="2021" name="Appl. Environ. Microbiol.">
        <title>Genetic linkage and physical mapping for an oyster mushroom Pleurotus cornucopiae and QTL analysis for the trait cap color.</title>
        <authorList>
            <person name="Zhang Y."/>
            <person name="Gao W."/>
            <person name="Sonnenberg A."/>
            <person name="Chen Q."/>
            <person name="Zhang J."/>
            <person name="Huang C."/>
        </authorList>
    </citation>
    <scope>NUCLEOTIDE SEQUENCE [LARGE SCALE GENOMIC DNA]</scope>
    <source>
        <strain evidence="1">CCMSSC00406</strain>
    </source>
</reference>